<proteinExistence type="predicted"/>
<dbReference type="InterPro" id="IPR029016">
    <property type="entry name" value="GAF-like_dom_sf"/>
</dbReference>
<dbReference type="RefSeq" id="WP_274290889.1">
    <property type="nucleotide sequence ID" value="NZ_CP117988.1"/>
</dbReference>
<dbReference type="SUPFAM" id="SSF55781">
    <property type="entry name" value="GAF domain-like"/>
    <property type="match status" value="1"/>
</dbReference>
<sequence>MNELKQDNNLLMGWNEVLTRVAEILEVPVALVMKVNADKIGAYHKNNNQENPYTIDEYTRYDGSGFYCERVVKTNDMLHVENALENEDWRDGPNIALGMIAYLGIPLWNVDNSVFGTICLLDSKPNPFSDKAKSFLYSFKQAFELQLKILAKQQLAYQKQDFYSQVLMAQGVAHELNTPLGICMTSSTQLQETVNSLTKDLEDQSLTTGKLTSYLSTISMATELLSGNVFKMSNRLEEMKRSISEISLNESLIFP</sequence>
<dbReference type="Gene3D" id="1.10.287.130">
    <property type="match status" value="1"/>
</dbReference>
<accession>A0AAQ2XZT2</accession>
<evidence type="ECO:0000313" key="2">
    <source>
        <dbReference type="EMBL" id="WDG08980.1"/>
    </source>
</evidence>
<evidence type="ECO:0000313" key="3">
    <source>
        <dbReference type="Proteomes" id="UP001219537"/>
    </source>
</evidence>
<name>A0AAQ2XZT2_9VIBR</name>
<dbReference type="Proteomes" id="UP001219537">
    <property type="component" value="Chromosome 1"/>
</dbReference>
<organism evidence="2 3">
    <name type="scientific">Vibrio campbellii</name>
    <dbReference type="NCBI Taxonomy" id="680"/>
    <lineage>
        <taxon>Bacteria</taxon>
        <taxon>Pseudomonadati</taxon>
        <taxon>Pseudomonadota</taxon>
        <taxon>Gammaproteobacteria</taxon>
        <taxon>Vibrionales</taxon>
        <taxon>Vibrionaceae</taxon>
        <taxon>Vibrio</taxon>
    </lineage>
</organism>
<dbReference type="AlphaFoldDB" id="A0AAQ2XZT2"/>
<dbReference type="Gene3D" id="3.30.450.40">
    <property type="match status" value="1"/>
</dbReference>
<dbReference type="Pfam" id="PF01590">
    <property type="entry name" value="GAF"/>
    <property type="match status" value="1"/>
</dbReference>
<gene>
    <name evidence="2" type="ORF">PUN50_03660</name>
</gene>
<protein>
    <submittedName>
        <fullName evidence="2">GAF domain-containing protein</fullName>
    </submittedName>
</protein>
<evidence type="ECO:0000259" key="1">
    <source>
        <dbReference type="SMART" id="SM00065"/>
    </source>
</evidence>
<reference evidence="2" key="1">
    <citation type="submission" date="2023-02" db="EMBL/GenBank/DDBJ databases">
        <title>Isolation, identification, and genome analysis of Vibrio campbellii in the Penaeus vannamei larvae stage.</title>
        <authorList>
            <person name="Huang T."/>
            <person name="Zhang B."/>
        </authorList>
    </citation>
    <scope>NUCLEOTIDE SEQUENCE</scope>
    <source>
        <strain evidence="2">20220413_1</strain>
    </source>
</reference>
<feature type="domain" description="GAF" evidence="1">
    <location>
        <begin position="9"/>
        <end position="160"/>
    </location>
</feature>
<dbReference type="EMBL" id="CP117988">
    <property type="protein sequence ID" value="WDG08980.1"/>
    <property type="molecule type" value="Genomic_DNA"/>
</dbReference>
<dbReference type="SMART" id="SM00065">
    <property type="entry name" value="GAF"/>
    <property type="match status" value="1"/>
</dbReference>
<dbReference type="InterPro" id="IPR003018">
    <property type="entry name" value="GAF"/>
</dbReference>